<feature type="transmembrane region" description="Helical" evidence="1">
    <location>
        <begin position="62"/>
        <end position="80"/>
    </location>
</feature>
<keyword evidence="1" id="KW-0812">Transmembrane</keyword>
<sequence>MLGAVMTSNTQELRARLDQLQASLSTRESTTRFARAGVSTVIALLVGGASGKLFYDSLRTPLLAWAAALVSVSLFVYAFISYRSGRKVLVDELKQYESMLALRSELRLDDPSALLPR</sequence>
<comment type="caution">
    <text evidence="2">The sequence shown here is derived from an EMBL/GenBank/DDBJ whole genome shotgun (WGS) entry which is preliminary data.</text>
</comment>
<evidence type="ECO:0000313" key="3">
    <source>
        <dbReference type="Proteomes" id="UP000533080"/>
    </source>
</evidence>
<dbReference type="AlphaFoldDB" id="A0A7Y4MSF6"/>
<keyword evidence="1" id="KW-1133">Transmembrane helix</keyword>
<gene>
    <name evidence="2" type="ORF">HNV28_14225</name>
</gene>
<protein>
    <submittedName>
        <fullName evidence="2">Uncharacterized protein</fullName>
    </submittedName>
</protein>
<dbReference type="Proteomes" id="UP000533080">
    <property type="component" value="Unassembled WGS sequence"/>
</dbReference>
<dbReference type="EMBL" id="JABFNT010000039">
    <property type="protein sequence ID" value="NOJ79483.1"/>
    <property type="molecule type" value="Genomic_DNA"/>
</dbReference>
<proteinExistence type="predicted"/>
<evidence type="ECO:0000313" key="2">
    <source>
        <dbReference type="EMBL" id="NOJ79483.1"/>
    </source>
</evidence>
<name>A0A7Y4MSF6_MYXXA</name>
<reference evidence="2 3" key="1">
    <citation type="submission" date="2020-05" db="EMBL/GenBank/DDBJ databases">
        <authorList>
            <person name="Whitworth D."/>
        </authorList>
    </citation>
    <scope>NUCLEOTIDE SEQUENCE [LARGE SCALE GENOMIC DNA]</scope>
    <source>
        <strain evidence="2 3">AM005</strain>
    </source>
</reference>
<organism evidence="2 3">
    <name type="scientific">Myxococcus xanthus</name>
    <dbReference type="NCBI Taxonomy" id="34"/>
    <lineage>
        <taxon>Bacteria</taxon>
        <taxon>Pseudomonadati</taxon>
        <taxon>Myxococcota</taxon>
        <taxon>Myxococcia</taxon>
        <taxon>Myxococcales</taxon>
        <taxon>Cystobacterineae</taxon>
        <taxon>Myxococcaceae</taxon>
        <taxon>Myxococcus</taxon>
    </lineage>
</organism>
<evidence type="ECO:0000256" key="1">
    <source>
        <dbReference type="SAM" id="Phobius"/>
    </source>
</evidence>
<keyword evidence="1" id="KW-0472">Membrane</keyword>
<accession>A0A7Y4MSF6</accession>
<feature type="transmembrane region" description="Helical" evidence="1">
    <location>
        <begin position="33"/>
        <end position="50"/>
    </location>
</feature>